<dbReference type="GeneID" id="40833964"/>
<evidence type="ECO:0000256" key="1">
    <source>
        <dbReference type="ARBA" id="ARBA00023015"/>
    </source>
</evidence>
<accession>A0A1H0CWR8</accession>
<dbReference type="Pfam" id="PF14525">
    <property type="entry name" value="AraC_binding_2"/>
    <property type="match status" value="1"/>
</dbReference>
<evidence type="ECO:0000256" key="4">
    <source>
        <dbReference type="SAM" id="MobiDB-lite"/>
    </source>
</evidence>
<evidence type="ECO:0000313" key="7">
    <source>
        <dbReference type="Proteomes" id="UP000199063"/>
    </source>
</evidence>
<dbReference type="GO" id="GO:0043565">
    <property type="term" value="F:sequence-specific DNA binding"/>
    <property type="evidence" value="ECO:0007669"/>
    <property type="project" value="InterPro"/>
</dbReference>
<dbReference type="PROSITE" id="PS01124">
    <property type="entry name" value="HTH_ARAC_FAMILY_2"/>
    <property type="match status" value="1"/>
</dbReference>
<dbReference type="SMART" id="SM00342">
    <property type="entry name" value="HTH_ARAC"/>
    <property type="match status" value="1"/>
</dbReference>
<organism evidence="6 7">
    <name type="scientific">Streptomyces wuyuanensis</name>
    <dbReference type="NCBI Taxonomy" id="1196353"/>
    <lineage>
        <taxon>Bacteria</taxon>
        <taxon>Bacillati</taxon>
        <taxon>Actinomycetota</taxon>
        <taxon>Actinomycetes</taxon>
        <taxon>Kitasatosporales</taxon>
        <taxon>Streptomycetaceae</taxon>
        <taxon>Streptomyces</taxon>
    </lineage>
</organism>
<evidence type="ECO:0000259" key="5">
    <source>
        <dbReference type="PROSITE" id="PS01124"/>
    </source>
</evidence>
<keyword evidence="7" id="KW-1185">Reference proteome</keyword>
<dbReference type="InterPro" id="IPR035418">
    <property type="entry name" value="AraC-bd_2"/>
</dbReference>
<feature type="region of interest" description="Disordered" evidence="4">
    <location>
        <begin position="324"/>
        <end position="347"/>
    </location>
</feature>
<name>A0A1H0CWR8_9ACTN</name>
<keyword evidence="2 6" id="KW-0238">DNA-binding</keyword>
<keyword evidence="3" id="KW-0804">Transcription</keyword>
<dbReference type="InterPro" id="IPR050204">
    <property type="entry name" value="AraC_XylS_family_regulators"/>
</dbReference>
<dbReference type="InterPro" id="IPR009057">
    <property type="entry name" value="Homeodomain-like_sf"/>
</dbReference>
<keyword evidence="1" id="KW-0805">Transcription regulation</keyword>
<evidence type="ECO:0000313" key="6">
    <source>
        <dbReference type="EMBL" id="SDN62363.1"/>
    </source>
</evidence>
<reference evidence="7" key="1">
    <citation type="submission" date="2016-10" db="EMBL/GenBank/DDBJ databases">
        <authorList>
            <person name="Varghese N."/>
            <person name="Submissions S."/>
        </authorList>
    </citation>
    <scope>NUCLEOTIDE SEQUENCE [LARGE SCALE GENOMIC DNA]</scope>
    <source>
        <strain evidence="7">CGMCC 4.7042</strain>
    </source>
</reference>
<dbReference type="PANTHER" id="PTHR46796:SF6">
    <property type="entry name" value="ARAC SUBFAMILY"/>
    <property type="match status" value="1"/>
</dbReference>
<dbReference type="AlphaFoldDB" id="A0A1H0CWR8"/>
<protein>
    <submittedName>
        <fullName evidence="6">AraC-type DNA-binding protein</fullName>
    </submittedName>
</protein>
<dbReference type="GO" id="GO:0003700">
    <property type="term" value="F:DNA-binding transcription factor activity"/>
    <property type="evidence" value="ECO:0007669"/>
    <property type="project" value="InterPro"/>
</dbReference>
<dbReference type="EMBL" id="FNHI01000031">
    <property type="protein sequence ID" value="SDN62363.1"/>
    <property type="molecule type" value="Genomic_DNA"/>
</dbReference>
<dbReference type="PANTHER" id="PTHR46796">
    <property type="entry name" value="HTH-TYPE TRANSCRIPTIONAL ACTIVATOR RHAS-RELATED"/>
    <property type="match status" value="1"/>
</dbReference>
<evidence type="ECO:0000256" key="3">
    <source>
        <dbReference type="ARBA" id="ARBA00023163"/>
    </source>
</evidence>
<dbReference type="InterPro" id="IPR018060">
    <property type="entry name" value="HTH_AraC"/>
</dbReference>
<dbReference type="Pfam" id="PF12833">
    <property type="entry name" value="HTH_18"/>
    <property type="match status" value="1"/>
</dbReference>
<dbReference type="RefSeq" id="WP_093661814.1">
    <property type="nucleotide sequence ID" value="NZ_FNHI01000031.1"/>
</dbReference>
<sequence>MIGTVFRSEDLPVEDRFECWRDLLGRTRSSEMDSAHADAFWAECRLMELGPVTVWPMAALPARYRRGPAMVRRSDPELYHLSLLLDGGLGLEHAGRVDTFGPGDLHLADSSHPYDLGPDREGDSRPVRGVGVDFPKALLPLPAHRVNALLGRALPGTDGIGALLRDCLTGLDRQADFLRPSDAPRLGTVVLDLVAALVAHVLEAEEALPPETRRQVLFRQITAFIRRHLQDPRLTPPAVATAHHVSLSQLHRIFQHEAHGETVAAFIRARRLESAGHDLANPRTSAEPVHVVAARWGFPRAPEFTRAFRTAYGCSPTEYRMRALSERRGPTPVEPTSAVEPPRGPVS</sequence>
<feature type="domain" description="HTH araC/xylS-type" evidence="5">
    <location>
        <begin position="219"/>
        <end position="322"/>
    </location>
</feature>
<dbReference type="SUPFAM" id="SSF46689">
    <property type="entry name" value="Homeodomain-like"/>
    <property type="match status" value="1"/>
</dbReference>
<gene>
    <name evidence="6" type="ORF">SAMN05444921_13164</name>
</gene>
<evidence type="ECO:0000256" key="2">
    <source>
        <dbReference type="ARBA" id="ARBA00023125"/>
    </source>
</evidence>
<dbReference type="Gene3D" id="1.10.10.60">
    <property type="entry name" value="Homeodomain-like"/>
    <property type="match status" value="1"/>
</dbReference>
<dbReference type="Proteomes" id="UP000199063">
    <property type="component" value="Unassembled WGS sequence"/>
</dbReference>
<proteinExistence type="predicted"/>
<dbReference type="STRING" id="1196353.SAMN05444921_13164"/>
<dbReference type="OrthoDB" id="9799345at2"/>